<keyword evidence="3" id="KW-1185">Reference proteome</keyword>
<evidence type="ECO:0000313" key="2">
    <source>
        <dbReference type="EMBL" id="TRX47074.1"/>
    </source>
</evidence>
<comment type="caution">
    <text evidence="2">The sequence shown here is derived from an EMBL/GenBank/DDBJ whole genome shotgun (WGS) entry which is preliminary data.</text>
</comment>
<accession>A0ABY3CRN2</accession>
<dbReference type="Proteomes" id="UP000316859">
    <property type="component" value="Unassembled WGS sequence"/>
</dbReference>
<dbReference type="EMBL" id="VKDI01000028">
    <property type="protein sequence ID" value="TRX47074.1"/>
    <property type="molecule type" value="Genomic_DNA"/>
</dbReference>
<dbReference type="InterPro" id="IPR046921">
    <property type="entry name" value="ABC-3C_CTD11"/>
</dbReference>
<dbReference type="RefSeq" id="WP_144015003.1">
    <property type="nucleotide sequence ID" value="NZ_VKDI01000028.1"/>
</dbReference>
<sequence>MKFYELAMCLAPALPGGLARAERMRELISMFTTVTEDEWGTRSDPAELPSDSVLESMASRSSGFTKKLATAICARLNINAFIERLEELDLATQELITTNIEAYGEQVDLENFAYSVAELLVAILHERAGLSNKTAAELRRAKIHAALTKNRDLLLTRSRGCANCGTPLRTESYDASQASYEIVYIDDATDQFGPDDFAVMCKTCGERFNLAHTDADLAQLRAHNQSLNAASTVDKELAPLGLDRKISQLLSVINQLPFEEAVRDTDYSVMTLQQKIDDMALLRLCFDAMATYEPVVRNTAKALEAQGDFKFSRMRRQIQSAWDVLEDSGMSQFAMWQRLTDWIHENTKVDQYACGVVVAFMIQICDLFTLRPTAVSA</sequence>
<gene>
    <name evidence="2" type="ORF">FNY88_10840</name>
</gene>
<organism evidence="2 3">
    <name type="scientific">Corynebacterium guaraldiae</name>
    <dbReference type="NCBI Taxonomy" id="3051103"/>
    <lineage>
        <taxon>Bacteria</taxon>
        <taxon>Bacillati</taxon>
        <taxon>Actinomycetota</taxon>
        <taxon>Actinomycetes</taxon>
        <taxon>Mycobacteriales</taxon>
        <taxon>Corynebacteriaceae</taxon>
        <taxon>Corynebacterium</taxon>
    </lineage>
</organism>
<feature type="domain" description="ABC-three component systems C-terminal" evidence="1">
    <location>
        <begin position="237"/>
        <end position="368"/>
    </location>
</feature>
<protein>
    <recommendedName>
        <fullName evidence="1">ABC-three component systems C-terminal domain-containing protein</fullName>
    </recommendedName>
</protein>
<name>A0ABY3CRN2_9CORY</name>
<evidence type="ECO:0000313" key="3">
    <source>
        <dbReference type="Proteomes" id="UP000316859"/>
    </source>
</evidence>
<proteinExistence type="predicted"/>
<dbReference type="Pfam" id="PF20277">
    <property type="entry name" value="CTD11"/>
    <property type="match status" value="1"/>
</dbReference>
<evidence type="ECO:0000259" key="1">
    <source>
        <dbReference type="Pfam" id="PF20277"/>
    </source>
</evidence>
<reference evidence="2 3" key="1">
    <citation type="submission" date="2019-07" db="EMBL/GenBank/DDBJ databases">
        <title>Draft genome of C. aurimucosum strain 2299.</title>
        <authorList>
            <person name="Pacheco L.G.C."/>
            <person name="Aguiar E.R.G.R."/>
            <person name="Santos C.S."/>
            <person name="Rocha D.J.P.G."/>
            <person name="Sant'Anna L.O."/>
            <person name="Mattos-Guaraldi A.L."/>
            <person name="Santos L.S."/>
        </authorList>
    </citation>
    <scope>NUCLEOTIDE SEQUENCE [LARGE SCALE GENOMIC DNA]</scope>
    <source>
        <strain evidence="2 3">2299</strain>
    </source>
</reference>